<accession>A0A395HVZ0</accession>
<reference evidence="3 4" key="1">
    <citation type="submission" date="2018-02" db="EMBL/GenBank/DDBJ databases">
        <title>The genomes of Aspergillus section Nigri reveals drivers in fungal speciation.</title>
        <authorList>
            <consortium name="DOE Joint Genome Institute"/>
            <person name="Vesth T.C."/>
            <person name="Nybo J."/>
            <person name="Theobald S."/>
            <person name="Brandl J."/>
            <person name="Frisvad J.C."/>
            <person name="Nielsen K.F."/>
            <person name="Lyhne E.K."/>
            <person name="Kogle M.E."/>
            <person name="Kuo A."/>
            <person name="Riley R."/>
            <person name="Clum A."/>
            <person name="Nolan M."/>
            <person name="Lipzen A."/>
            <person name="Salamov A."/>
            <person name="Henrissat B."/>
            <person name="Wiebenga A."/>
            <person name="De vries R.P."/>
            <person name="Grigoriev I.V."/>
            <person name="Mortensen U.H."/>
            <person name="Andersen M.R."/>
            <person name="Baker S.E."/>
        </authorList>
    </citation>
    <scope>NUCLEOTIDE SEQUENCE [LARGE SCALE GENOMIC DNA]</scope>
    <source>
        <strain evidence="3 4">CBS 101889</strain>
    </source>
</reference>
<proteinExistence type="predicted"/>
<dbReference type="Proteomes" id="UP000248961">
    <property type="component" value="Unassembled WGS sequence"/>
</dbReference>
<keyword evidence="2" id="KW-0472">Membrane</keyword>
<keyword evidence="4" id="KW-1185">Reference proteome</keyword>
<feature type="transmembrane region" description="Helical" evidence="2">
    <location>
        <begin position="41"/>
        <end position="57"/>
    </location>
</feature>
<dbReference type="STRING" id="1450537.A0A395HVZ0"/>
<name>A0A395HVZ0_ASPHC</name>
<evidence type="ECO:0000256" key="1">
    <source>
        <dbReference type="SAM" id="MobiDB-lite"/>
    </source>
</evidence>
<evidence type="ECO:0000313" key="4">
    <source>
        <dbReference type="Proteomes" id="UP000248961"/>
    </source>
</evidence>
<dbReference type="GO" id="GO:0016740">
    <property type="term" value="F:transferase activity"/>
    <property type="evidence" value="ECO:0007669"/>
    <property type="project" value="UniProtKB-KW"/>
</dbReference>
<dbReference type="Gene3D" id="3.90.550.10">
    <property type="entry name" value="Spore Coat Polysaccharide Biosynthesis Protein SpsA, Chain A"/>
    <property type="match status" value="1"/>
</dbReference>
<dbReference type="EMBL" id="KZ824285">
    <property type="protein sequence ID" value="RAL11967.1"/>
    <property type="molecule type" value="Genomic_DNA"/>
</dbReference>
<dbReference type="GeneID" id="37199537"/>
<evidence type="ECO:0000313" key="3">
    <source>
        <dbReference type="EMBL" id="RAL11967.1"/>
    </source>
</evidence>
<sequence>MAIKKVPTLPYRRGSDASEADFFDIPDEPCWAIIKRQLRHLRTWVAFIFFVLFILFLRREKPPPPKVTHIDYTRVDWTRYAYSQYATSSPYLCNALLTFDALERLGSKAQRVLFYPEKWDVVVESDRDRDSQLLAMAHEKYNALLVPIDVQMVKAGAGPGESWDKSTTKFLAFGETEFDRVIHIDSDATVLQNLDELFFLPSAQVAMPRAYWQLPEKRQLSSLLIVLEPSFKEYYALTEAGEAVTYGQVNTTTSSSAAAAQGGSRYDMELMNGRYGDSALVLPHRQYGLITGEFRADDHRAFLGNEWEAWDPERVLSEAKLVHFSDWPLPKPWVMWPQELLADMLPKCKVMPGTMQESGCKDREIWKKLYDDFRRRRRDVCKLLSYPAPNWPPRENPETSSQNEAPQPQPVS</sequence>
<dbReference type="AlphaFoldDB" id="A0A395HVZ0"/>
<dbReference type="SUPFAM" id="SSF53448">
    <property type="entry name" value="Nucleotide-diphospho-sugar transferases"/>
    <property type="match status" value="1"/>
</dbReference>
<evidence type="ECO:0000256" key="2">
    <source>
        <dbReference type="SAM" id="Phobius"/>
    </source>
</evidence>
<dbReference type="InterPro" id="IPR050587">
    <property type="entry name" value="GNT1/Glycosyltrans_8"/>
</dbReference>
<dbReference type="VEuPathDB" id="FungiDB:BO97DRAFT_405706"/>
<dbReference type="InterPro" id="IPR029044">
    <property type="entry name" value="Nucleotide-diphossugar_trans"/>
</dbReference>
<organism evidence="3 4">
    <name type="scientific">Aspergillus homomorphus (strain CBS 101889)</name>
    <dbReference type="NCBI Taxonomy" id="1450537"/>
    <lineage>
        <taxon>Eukaryota</taxon>
        <taxon>Fungi</taxon>
        <taxon>Dikarya</taxon>
        <taxon>Ascomycota</taxon>
        <taxon>Pezizomycotina</taxon>
        <taxon>Eurotiomycetes</taxon>
        <taxon>Eurotiomycetidae</taxon>
        <taxon>Eurotiales</taxon>
        <taxon>Aspergillaceae</taxon>
        <taxon>Aspergillus</taxon>
        <taxon>Aspergillus subgen. Circumdati</taxon>
    </lineage>
</organism>
<gene>
    <name evidence="3" type="ORF">BO97DRAFT_405706</name>
</gene>
<feature type="region of interest" description="Disordered" evidence="1">
    <location>
        <begin position="385"/>
        <end position="412"/>
    </location>
</feature>
<keyword evidence="3" id="KW-0808">Transferase</keyword>
<dbReference type="RefSeq" id="XP_025551121.1">
    <property type="nucleotide sequence ID" value="XM_025695248.1"/>
</dbReference>
<keyword evidence="2" id="KW-0812">Transmembrane</keyword>
<protein>
    <submittedName>
        <fullName evidence="3">Nucleotide-diphospho-sugar transferase</fullName>
    </submittedName>
</protein>
<keyword evidence="2" id="KW-1133">Transmembrane helix</keyword>
<dbReference type="OrthoDB" id="2014201at2759"/>
<dbReference type="PANTHER" id="PTHR11183">
    <property type="entry name" value="GLYCOGENIN SUBFAMILY MEMBER"/>
    <property type="match status" value="1"/>
</dbReference>